<dbReference type="GO" id="GO:0031080">
    <property type="term" value="C:nuclear pore outer ring"/>
    <property type="evidence" value="ECO:0007669"/>
    <property type="project" value="TreeGrafter"/>
</dbReference>
<evidence type="ECO:0000256" key="5">
    <source>
        <dbReference type="ARBA" id="ARBA00022927"/>
    </source>
</evidence>
<dbReference type="InterPro" id="IPR037624">
    <property type="entry name" value="Nup133-like"/>
</dbReference>
<dbReference type="PANTHER" id="PTHR13405:SF11">
    <property type="entry name" value="NUCLEAR PORE COMPLEX PROTEIN NUP133"/>
    <property type="match status" value="1"/>
</dbReference>
<comment type="caution">
    <text evidence="11">The sequence shown here is derived from an EMBL/GenBank/DDBJ whole genome shotgun (WGS) entry which is preliminary data.</text>
</comment>
<dbReference type="GO" id="GO:0016973">
    <property type="term" value="P:poly(A)+ mRNA export from nucleus"/>
    <property type="evidence" value="ECO:0007669"/>
    <property type="project" value="TreeGrafter"/>
</dbReference>
<accession>A0A9P4KDG4</accession>
<evidence type="ECO:0000256" key="7">
    <source>
        <dbReference type="ARBA" id="ARBA00023242"/>
    </source>
</evidence>
<dbReference type="OrthoDB" id="103454at2759"/>
<dbReference type="Pfam" id="PF03177">
    <property type="entry name" value="Nucleoporin_C"/>
    <property type="match status" value="1"/>
</dbReference>
<evidence type="ECO:0000313" key="11">
    <source>
        <dbReference type="EMBL" id="KAF2266603.1"/>
    </source>
</evidence>
<dbReference type="InterPro" id="IPR007187">
    <property type="entry name" value="Nucleoporin_Nup133/Nup155_C"/>
</dbReference>
<dbReference type="EMBL" id="ML986596">
    <property type="protein sequence ID" value="KAF2266603.1"/>
    <property type="molecule type" value="Genomic_DNA"/>
</dbReference>
<dbReference type="Pfam" id="PF08801">
    <property type="entry name" value="Nucleoporin_N"/>
    <property type="match status" value="1"/>
</dbReference>
<dbReference type="PANTHER" id="PTHR13405">
    <property type="entry name" value="NUCLEAR PORE COMPLEX PROTEIN NUP133"/>
    <property type="match status" value="1"/>
</dbReference>
<keyword evidence="12" id="KW-1185">Reference proteome</keyword>
<evidence type="ECO:0000313" key="12">
    <source>
        <dbReference type="Proteomes" id="UP000800093"/>
    </source>
</evidence>
<gene>
    <name evidence="11" type="ORF">CC78DRAFT_531410</name>
</gene>
<reference evidence="12" key="1">
    <citation type="journal article" date="2020" name="Stud. Mycol.">
        <title>101 Dothideomycetes genomes: A test case for predicting lifestyles and emergence of pathogens.</title>
        <authorList>
            <person name="Haridas S."/>
            <person name="Albert R."/>
            <person name="Binder M."/>
            <person name="Bloem J."/>
            <person name="LaButti K."/>
            <person name="Salamov A."/>
            <person name="Andreopoulos B."/>
            <person name="Baker S."/>
            <person name="Barry K."/>
            <person name="Bills G."/>
            <person name="Bluhm B."/>
            <person name="Cannon C."/>
            <person name="Castanera R."/>
            <person name="Culley D."/>
            <person name="Daum C."/>
            <person name="Ezra D."/>
            <person name="Gonzalez J."/>
            <person name="Henrissat B."/>
            <person name="Kuo A."/>
            <person name="Liang C."/>
            <person name="Lipzen A."/>
            <person name="Lutzoni F."/>
            <person name="Magnuson J."/>
            <person name="Mondo S."/>
            <person name="Nolan M."/>
            <person name="Ohm R."/>
            <person name="Pangilinan J."/>
            <person name="Park H.-J."/>
            <person name="Ramirez L."/>
            <person name="Alfaro M."/>
            <person name="Sun H."/>
            <person name="Tritt A."/>
            <person name="Yoshinaga Y."/>
            <person name="Zwiers L.-H."/>
            <person name="Turgeon B."/>
            <person name="Goodwin S."/>
            <person name="Spatafora J."/>
            <person name="Crous P."/>
            <person name="Grigoriev I."/>
        </authorList>
    </citation>
    <scope>NUCLEOTIDE SEQUENCE [LARGE SCALE GENOMIC DNA]</scope>
    <source>
        <strain evidence="12">CBS 304.66</strain>
    </source>
</reference>
<dbReference type="GO" id="GO:0017056">
    <property type="term" value="F:structural constituent of nuclear pore"/>
    <property type="evidence" value="ECO:0007669"/>
    <property type="project" value="InterPro"/>
</dbReference>
<dbReference type="InterPro" id="IPR015943">
    <property type="entry name" value="WD40/YVTN_repeat-like_dom_sf"/>
</dbReference>
<organism evidence="11 12">
    <name type="scientific">Lojkania enalia</name>
    <dbReference type="NCBI Taxonomy" id="147567"/>
    <lineage>
        <taxon>Eukaryota</taxon>
        <taxon>Fungi</taxon>
        <taxon>Dikarya</taxon>
        <taxon>Ascomycota</taxon>
        <taxon>Pezizomycotina</taxon>
        <taxon>Dothideomycetes</taxon>
        <taxon>Pleosporomycetidae</taxon>
        <taxon>Pleosporales</taxon>
        <taxon>Pleosporales incertae sedis</taxon>
        <taxon>Lojkania</taxon>
    </lineage>
</organism>
<keyword evidence="4" id="KW-0509">mRNA transport</keyword>
<dbReference type="SUPFAM" id="SSF117289">
    <property type="entry name" value="Nucleoporin domain"/>
    <property type="match status" value="1"/>
</dbReference>
<protein>
    <recommendedName>
        <fullName evidence="13">Nuclear pore complex subunit Nup133</fullName>
    </recommendedName>
</protein>
<keyword evidence="3" id="KW-0813">Transport</keyword>
<dbReference type="Proteomes" id="UP000800093">
    <property type="component" value="Unassembled WGS sequence"/>
</dbReference>
<feature type="region of interest" description="Disordered" evidence="8">
    <location>
        <begin position="1"/>
        <end position="55"/>
    </location>
</feature>
<feature type="domain" description="Nucleoporin Nup133/Nup155-like N-terminal" evidence="10">
    <location>
        <begin position="101"/>
        <end position="519"/>
    </location>
</feature>
<evidence type="ECO:0000256" key="6">
    <source>
        <dbReference type="ARBA" id="ARBA00023010"/>
    </source>
</evidence>
<dbReference type="Gene3D" id="1.20.58.1380">
    <property type="match status" value="1"/>
</dbReference>
<feature type="domain" description="Nucleoporin Nup133/Nup155-like C-terminal" evidence="9">
    <location>
        <begin position="632"/>
        <end position="1279"/>
    </location>
</feature>
<proteinExistence type="inferred from homology"/>
<evidence type="ECO:0000256" key="4">
    <source>
        <dbReference type="ARBA" id="ARBA00022816"/>
    </source>
</evidence>
<sequence>MFSPEATVLSARSSLRNPRRRQRKDSEAAPQQPRRKRSKISEGSFEVPGDARINGNGSVVMNGHVDHSEVEDSLVIVDIPARNKKTSPKRGVRDDAAIYLTKSESYSVRKLPSFPTRLFNTSTPFRAFALPSAGLALALTSTHALAWDYASGGGTARVITLPLPFQPKPSDPLPLGAIVRNGPTNDFGILAIAPSTGKVFFWDNVDTAEVRSHFPQRHQGVDGVVGNMYSGEVITGLVDVEHAGYVLIFSSGRLAQLTLRDPQGRPHIATRYLQVPTSSSGSFFGSFKGLLGSGIRKSIASVKARPSESRGQMEVITASRNGLFHLWDLSWSGQYVFKREIDVHGEVLAALQGITPLDAHGQHEVHILDFAILPEHKVQGFIGLLVLVALSGRDSLDYSLLEVDLSNNAGFVTRAIPIKNFTQTQIPKDPTGTLLLPHPSHTAFIQFPGAIVVASLAEPEQSPEAQLLQDTGKPSLPFQDTIYFREDRQVHFCGHAIESAGKKDKQSSAIIFVQHYGIIQVNASPLLSGEGDSQRQKVTARSKMEQTTFFSTTPENIIDFNIKSRYSFGQEEVEVAAREVSAGILSSSYEFVEKVTSSMDEQIRKRCLALRTLITHLRSEYPPISFKTKFELLWDAERLAAALQLWNNYEERLRDWETDPDAQTPLLIDLIQILHERYKTEIRPELGETDPVRQYFLKDVGRIEVIIPWAWQTLRTFYMRRESKDGPAIMRRVSNASDIILAALETGFEFRQNNAELYGLDLSLFEDGLLRPGHGYDLLDGFWTSTYNLVSSVRGLVDVGRQLAVKNFESGIEEELAKKLAKDNPRLVRICCHIHIERFRWNLEQSDEKRRESGRKLREEFILKVRPEQIYNLLELGMATEGMNLAEGYGDMTTLARLVWEETKYLEESKRATQSKMEEAECAVKLNRIKDRVSKYFSAYGDVWAKAFYDKFIMEHQSGQLFLKEHLNQPALTKYLRAEPSRARLRWINEVSGEKDYEAAGRTLLTLAAKQESNVWCKKVELSLAKLALLSKKRSELQDEEAGDDILMETARKLECTNIQNRVYERIAPIISEALDDESAVQLLMTEFGQDRLEHRPAHQQLLQQGFESLVRHRVMDPTLLIDVLTFVTLKRSEPADRVQANEFAFALKALALSWNDMDGTLRKSTLRLIWKRLLIQDNWEKINNTAGTSDELLEEKLASTTAFWTWRALIKMINDNDAYNVVRPKALDELLGAGCTDAELSPRFGSQDLRGPIISDNVADDQILRANVEKYRLKEWVSATEQAAKKAVAREMNGEAEESVVESDGSAESVKSDEEGEVSASEAFEGDDEESAVGQDVEMEDA</sequence>
<name>A0A9P4KDG4_9PLEO</name>
<evidence type="ECO:0008006" key="13">
    <source>
        <dbReference type="Google" id="ProtNLM"/>
    </source>
</evidence>
<evidence type="ECO:0000259" key="9">
    <source>
        <dbReference type="Pfam" id="PF03177"/>
    </source>
</evidence>
<keyword evidence="7" id="KW-0539">Nucleus</keyword>
<evidence type="ECO:0000256" key="2">
    <source>
        <dbReference type="ARBA" id="ARBA00005569"/>
    </source>
</evidence>
<feature type="compositionally biased region" description="Acidic residues" evidence="8">
    <location>
        <begin position="1325"/>
        <end position="1343"/>
    </location>
</feature>
<dbReference type="GO" id="GO:0000972">
    <property type="term" value="P:transcription-dependent tethering of RNA polymerase II gene DNA at nuclear periphery"/>
    <property type="evidence" value="ECO:0007669"/>
    <property type="project" value="TreeGrafter"/>
</dbReference>
<keyword evidence="6" id="KW-0811">Translocation</keyword>
<feature type="region of interest" description="Disordered" evidence="8">
    <location>
        <begin position="1290"/>
        <end position="1343"/>
    </location>
</feature>
<dbReference type="GO" id="GO:0006606">
    <property type="term" value="P:protein import into nucleus"/>
    <property type="evidence" value="ECO:0007669"/>
    <property type="project" value="TreeGrafter"/>
</dbReference>
<dbReference type="Gene3D" id="2.130.10.10">
    <property type="entry name" value="YVTN repeat-like/Quinoprotein amine dehydrogenase"/>
    <property type="match status" value="1"/>
</dbReference>
<evidence type="ECO:0000256" key="1">
    <source>
        <dbReference type="ARBA" id="ARBA00004259"/>
    </source>
</evidence>
<evidence type="ECO:0000256" key="3">
    <source>
        <dbReference type="ARBA" id="ARBA00022448"/>
    </source>
</evidence>
<evidence type="ECO:0000259" key="10">
    <source>
        <dbReference type="Pfam" id="PF08801"/>
    </source>
</evidence>
<evidence type="ECO:0000256" key="8">
    <source>
        <dbReference type="SAM" id="MobiDB-lite"/>
    </source>
</evidence>
<comment type="subcellular location">
    <subcellularLocation>
        <location evidence="1">Nucleus envelope</location>
    </subcellularLocation>
</comment>
<comment type="similarity">
    <text evidence="2">Belongs to the nucleoporin Nup133 family.</text>
</comment>
<dbReference type="InterPro" id="IPR014908">
    <property type="entry name" value="Nucleoporin_Nup133/Nup155_N"/>
</dbReference>
<keyword evidence="5" id="KW-0653">Protein transport</keyword>